<evidence type="ECO:0000313" key="3">
    <source>
        <dbReference type="Proteomes" id="UP001428774"/>
    </source>
</evidence>
<evidence type="ECO:0000313" key="2">
    <source>
        <dbReference type="EMBL" id="MEN9061317.1"/>
    </source>
</evidence>
<keyword evidence="1" id="KW-0732">Signal</keyword>
<proteinExistence type="predicted"/>
<organism evidence="2 3">
    <name type="scientific">Ponticoccus litoralis</name>
    <dbReference type="NCBI Taxonomy" id="422297"/>
    <lineage>
        <taxon>Bacteria</taxon>
        <taxon>Pseudomonadati</taxon>
        <taxon>Pseudomonadota</taxon>
        <taxon>Alphaproteobacteria</taxon>
        <taxon>Rhodobacterales</taxon>
        <taxon>Roseobacteraceae</taxon>
        <taxon>Ponticoccus</taxon>
    </lineage>
</organism>
<evidence type="ECO:0000256" key="1">
    <source>
        <dbReference type="SAM" id="SignalP"/>
    </source>
</evidence>
<dbReference type="Proteomes" id="UP001428774">
    <property type="component" value="Unassembled WGS sequence"/>
</dbReference>
<sequence length="133" mass="13706">MTLTKTAIVGAAMILGTAAAAQQAPYLTLNVGEMSREVSNQEVLLSELEATPAGPTLGVDLTPDAALWLTEAVAANPGAQMSMSICGNKLVTPLVGDMITDGSMKVTGSMETFEPLYASLTDGVVDCTVLPEM</sequence>
<name>A0AAW9SLQ4_9RHOB</name>
<gene>
    <name evidence="2" type="ORF">ABFB10_09940</name>
</gene>
<accession>A0AAW9SLQ4</accession>
<dbReference type="RefSeq" id="WP_347166402.1">
    <property type="nucleotide sequence ID" value="NZ_JBDNCH010000002.1"/>
</dbReference>
<dbReference type="EMBL" id="JBDNCH010000002">
    <property type="protein sequence ID" value="MEN9061317.1"/>
    <property type="molecule type" value="Genomic_DNA"/>
</dbReference>
<protein>
    <submittedName>
        <fullName evidence="2">Uncharacterized protein</fullName>
    </submittedName>
</protein>
<feature type="signal peptide" evidence="1">
    <location>
        <begin position="1"/>
        <end position="20"/>
    </location>
</feature>
<keyword evidence="3" id="KW-1185">Reference proteome</keyword>
<comment type="caution">
    <text evidence="2">The sequence shown here is derived from an EMBL/GenBank/DDBJ whole genome shotgun (WGS) entry which is preliminary data.</text>
</comment>
<reference evidence="2 3" key="1">
    <citation type="submission" date="2024-05" db="EMBL/GenBank/DDBJ databases">
        <title>Genome sequence of Ponticoccus litoralis KCCM 90028.</title>
        <authorList>
            <person name="Kim J.M."/>
            <person name="Lee J.K."/>
            <person name="Choi B.J."/>
            <person name="Bayburt H."/>
            <person name="Baek J.H."/>
            <person name="Jeon C.O."/>
        </authorList>
    </citation>
    <scope>NUCLEOTIDE SEQUENCE [LARGE SCALE GENOMIC DNA]</scope>
    <source>
        <strain evidence="2 3">KCCM 90028</strain>
    </source>
</reference>
<dbReference type="AlphaFoldDB" id="A0AAW9SLQ4"/>
<feature type="chain" id="PRO_5043690315" evidence="1">
    <location>
        <begin position="21"/>
        <end position="133"/>
    </location>
</feature>